<organism evidence="4 5">
    <name type="scientific">Oceanidesulfovibrio marinus</name>
    <dbReference type="NCBI Taxonomy" id="370038"/>
    <lineage>
        <taxon>Bacteria</taxon>
        <taxon>Pseudomonadati</taxon>
        <taxon>Thermodesulfobacteriota</taxon>
        <taxon>Desulfovibrionia</taxon>
        <taxon>Desulfovibrionales</taxon>
        <taxon>Desulfovibrionaceae</taxon>
        <taxon>Oceanidesulfovibrio</taxon>
    </lineage>
</organism>
<protein>
    <submittedName>
        <fullName evidence="4">Outer membrane lipoprotein carrier protein LolA</fullName>
    </submittedName>
</protein>
<dbReference type="CDD" id="cd16325">
    <property type="entry name" value="LolA"/>
    <property type="match status" value="1"/>
</dbReference>
<feature type="signal peptide" evidence="3">
    <location>
        <begin position="1"/>
        <end position="27"/>
    </location>
</feature>
<dbReference type="Proteomes" id="UP000434052">
    <property type="component" value="Unassembled WGS sequence"/>
</dbReference>
<gene>
    <name evidence="4" type="ORF">DQK91_06195</name>
</gene>
<evidence type="ECO:0000313" key="5">
    <source>
        <dbReference type="Proteomes" id="UP000434052"/>
    </source>
</evidence>
<dbReference type="PANTHER" id="PTHR35869:SF1">
    <property type="entry name" value="OUTER-MEMBRANE LIPOPROTEIN CARRIER PROTEIN"/>
    <property type="match status" value="1"/>
</dbReference>
<sequence length="243" mass="27646">MVRTVKHLTLIFLCLLCFTLGATQVHAQTTVIGDPNPELMKTLQKRYETLDGFRADFTQILVNTSSGDTQERTGVIAFKKPDLIRWETVAPEKELLMVGQDFVWDYYPEEGTLYKYDVEELLNSKTMLRFISGKASLEEDFFVTQIADPEAQDLVKLDLVPKMPEPGLVQAFVWVEPKEALFKKITLLDFYGNENTVIFDKLELDPTFKKDEFQFTPPPDAEVFDNTGAPQGAPLPQETPLTQ</sequence>
<evidence type="ECO:0000256" key="1">
    <source>
        <dbReference type="ARBA" id="ARBA00022729"/>
    </source>
</evidence>
<proteinExistence type="predicted"/>
<dbReference type="Gene3D" id="2.50.20.10">
    <property type="entry name" value="Lipoprotein localisation LolA/LolB/LppX"/>
    <property type="match status" value="1"/>
</dbReference>
<comment type="caution">
    <text evidence="4">The sequence shown here is derived from an EMBL/GenBank/DDBJ whole genome shotgun (WGS) entry which is preliminary data.</text>
</comment>
<evidence type="ECO:0000256" key="3">
    <source>
        <dbReference type="SAM" id="SignalP"/>
    </source>
</evidence>
<feature type="region of interest" description="Disordered" evidence="2">
    <location>
        <begin position="210"/>
        <end position="243"/>
    </location>
</feature>
<dbReference type="InterPro" id="IPR004564">
    <property type="entry name" value="OM_lipoprot_carrier_LolA-like"/>
</dbReference>
<keyword evidence="4" id="KW-0449">Lipoprotein</keyword>
<evidence type="ECO:0000256" key="2">
    <source>
        <dbReference type="SAM" id="MobiDB-lite"/>
    </source>
</evidence>
<dbReference type="Pfam" id="PF03548">
    <property type="entry name" value="LolA"/>
    <property type="match status" value="1"/>
</dbReference>
<name>A0A6P1ZLD1_9BACT</name>
<dbReference type="AlphaFoldDB" id="A0A6P1ZLD1"/>
<feature type="chain" id="PRO_5026787818" evidence="3">
    <location>
        <begin position="28"/>
        <end position="243"/>
    </location>
</feature>
<keyword evidence="1 3" id="KW-0732">Signal</keyword>
<accession>A0A6P1ZLD1</accession>
<dbReference type="SUPFAM" id="SSF89392">
    <property type="entry name" value="Prokaryotic lipoproteins and lipoprotein localization factors"/>
    <property type="match status" value="1"/>
</dbReference>
<dbReference type="PANTHER" id="PTHR35869">
    <property type="entry name" value="OUTER-MEMBRANE LIPOPROTEIN CARRIER PROTEIN"/>
    <property type="match status" value="1"/>
</dbReference>
<reference evidence="4 5" key="1">
    <citation type="submission" date="2018-06" db="EMBL/GenBank/DDBJ databases">
        <title>Complete genome of Desulfovibrio marinus P48SEP.</title>
        <authorList>
            <person name="Crispim J.S."/>
            <person name="Vidigal P.M.P."/>
            <person name="Silva L.C.F."/>
            <person name="Araujo L.C."/>
            <person name="Laguardia C.N."/>
            <person name="Dias R.S."/>
            <person name="Sousa M.P."/>
            <person name="Paula S.O."/>
            <person name="Silva C."/>
        </authorList>
    </citation>
    <scope>NUCLEOTIDE SEQUENCE [LARGE SCALE GENOMIC DNA]</scope>
    <source>
        <strain evidence="4 5">P48SEP</strain>
    </source>
</reference>
<dbReference type="OrthoDB" id="9785727at2"/>
<evidence type="ECO:0000313" key="4">
    <source>
        <dbReference type="EMBL" id="TVM34996.1"/>
    </source>
</evidence>
<dbReference type="EMBL" id="QMIF01000003">
    <property type="protein sequence ID" value="TVM34996.1"/>
    <property type="molecule type" value="Genomic_DNA"/>
</dbReference>
<dbReference type="InterPro" id="IPR029046">
    <property type="entry name" value="LolA/LolB/LppX"/>
</dbReference>